<dbReference type="PANTHER" id="PTHR30193">
    <property type="entry name" value="ABC TRANSPORTER PERMEASE PROTEIN"/>
    <property type="match status" value="1"/>
</dbReference>
<dbReference type="Pfam" id="PF00528">
    <property type="entry name" value="BPD_transp_1"/>
    <property type="match status" value="1"/>
</dbReference>
<protein>
    <submittedName>
        <fullName evidence="9">Sugar ABC transporter permease</fullName>
    </submittedName>
</protein>
<evidence type="ECO:0000259" key="8">
    <source>
        <dbReference type="PROSITE" id="PS50928"/>
    </source>
</evidence>
<dbReference type="PROSITE" id="PS50928">
    <property type="entry name" value="ABC_TM1"/>
    <property type="match status" value="1"/>
</dbReference>
<proteinExistence type="inferred from homology"/>
<feature type="transmembrane region" description="Helical" evidence="7">
    <location>
        <begin position="104"/>
        <end position="131"/>
    </location>
</feature>
<feature type="transmembrane region" description="Helical" evidence="7">
    <location>
        <begin position="262"/>
        <end position="279"/>
    </location>
</feature>
<feature type="transmembrane region" description="Helical" evidence="7">
    <location>
        <begin position="201"/>
        <end position="220"/>
    </location>
</feature>
<dbReference type="CDD" id="cd06261">
    <property type="entry name" value="TM_PBP2"/>
    <property type="match status" value="1"/>
</dbReference>
<evidence type="ECO:0000256" key="4">
    <source>
        <dbReference type="ARBA" id="ARBA00022692"/>
    </source>
</evidence>
<evidence type="ECO:0000256" key="5">
    <source>
        <dbReference type="ARBA" id="ARBA00022989"/>
    </source>
</evidence>
<evidence type="ECO:0000256" key="6">
    <source>
        <dbReference type="ARBA" id="ARBA00023136"/>
    </source>
</evidence>
<dbReference type="PANTHER" id="PTHR30193:SF41">
    <property type="entry name" value="DIACETYLCHITOBIOSE UPTAKE SYSTEM PERMEASE PROTEIN NGCF"/>
    <property type="match status" value="1"/>
</dbReference>
<dbReference type="InterPro" id="IPR000515">
    <property type="entry name" value="MetI-like"/>
</dbReference>
<evidence type="ECO:0000256" key="2">
    <source>
        <dbReference type="ARBA" id="ARBA00022448"/>
    </source>
</evidence>
<dbReference type="Gene3D" id="1.10.3720.10">
    <property type="entry name" value="MetI-like"/>
    <property type="match status" value="1"/>
</dbReference>
<dbReference type="GO" id="GO:0005886">
    <property type="term" value="C:plasma membrane"/>
    <property type="evidence" value="ECO:0007669"/>
    <property type="project" value="UniProtKB-SubCell"/>
</dbReference>
<organism evidence="9 10">
    <name type="scientific">Simiaoa sunii</name>
    <dbReference type="NCBI Taxonomy" id="2763672"/>
    <lineage>
        <taxon>Bacteria</taxon>
        <taxon>Bacillati</taxon>
        <taxon>Bacillota</taxon>
        <taxon>Clostridia</taxon>
        <taxon>Lachnospirales</taxon>
        <taxon>Lachnospiraceae</taxon>
        <taxon>Simiaoa</taxon>
    </lineage>
</organism>
<evidence type="ECO:0000313" key="10">
    <source>
        <dbReference type="Proteomes" id="UP000515981"/>
    </source>
</evidence>
<feature type="domain" description="ABC transmembrane type-1" evidence="8">
    <location>
        <begin position="66"/>
        <end position="276"/>
    </location>
</feature>
<feature type="transmembrane region" description="Helical" evidence="7">
    <location>
        <begin position="66"/>
        <end position="92"/>
    </location>
</feature>
<dbReference type="RefSeq" id="WP_249326017.1">
    <property type="nucleotide sequence ID" value="NZ_CP060633.1"/>
</dbReference>
<evidence type="ECO:0000256" key="1">
    <source>
        <dbReference type="ARBA" id="ARBA00004651"/>
    </source>
</evidence>
<feature type="transmembrane region" description="Helical" evidence="7">
    <location>
        <begin position="151"/>
        <end position="172"/>
    </location>
</feature>
<dbReference type="EMBL" id="CP060633">
    <property type="protein sequence ID" value="QNM02276.1"/>
    <property type="molecule type" value="Genomic_DNA"/>
</dbReference>
<dbReference type="InterPro" id="IPR035906">
    <property type="entry name" value="MetI-like_sf"/>
</dbReference>
<sequence length="287" mass="31772">MRRKQTGFWLFILPALFAFVLVVLVPAVKGFYYSFTDWNGIGKNAVFVGISNYGKLLSDSRFWNSFLFTFVFALCSVICINAVGFGLAVLVTNKIKGANLARTVFFMPNLIGGILLGFTWQFIFVSIFEAIGKNTGMTWLQGWLSDQKTGFIGMLIVLTWQLAGYMMIIYIAQLESIPESYLEAAKIDGATAFQTFLKIKLPLVAPAFTIGLFLSISDSFKMFDQNLSLTAGGPANSTEMIALNIYNTAFKESKLGQAQAKAVVFLIVVVVISVTQLILSKRKEVEM</sequence>
<keyword evidence="2 7" id="KW-0813">Transport</keyword>
<feature type="transmembrane region" description="Helical" evidence="7">
    <location>
        <begin position="7"/>
        <end position="28"/>
    </location>
</feature>
<comment type="similarity">
    <text evidence="7">Belongs to the binding-protein-dependent transport system permease family.</text>
</comment>
<dbReference type="Proteomes" id="UP000515981">
    <property type="component" value="Chromosome"/>
</dbReference>
<accession>A0A7G9FUP4</accession>
<name>A0A7G9FUP4_9FIRM</name>
<evidence type="ECO:0000313" key="9">
    <source>
        <dbReference type="EMBL" id="QNM02276.1"/>
    </source>
</evidence>
<dbReference type="GO" id="GO:0055085">
    <property type="term" value="P:transmembrane transport"/>
    <property type="evidence" value="ECO:0007669"/>
    <property type="project" value="InterPro"/>
</dbReference>
<dbReference type="SUPFAM" id="SSF161098">
    <property type="entry name" value="MetI-like"/>
    <property type="match status" value="1"/>
</dbReference>
<evidence type="ECO:0000256" key="3">
    <source>
        <dbReference type="ARBA" id="ARBA00022475"/>
    </source>
</evidence>
<keyword evidence="5 7" id="KW-1133">Transmembrane helix</keyword>
<keyword evidence="3" id="KW-1003">Cell membrane</keyword>
<dbReference type="KEGG" id="ssun:H9Q77_14600"/>
<dbReference type="InterPro" id="IPR051393">
    <property type="entry name" value="ABC_transporter_permease"/>
</dbReference>
<gene>
    <name evidence="9" type="ORF">H9Q77_14600</name>
</gene>
<keyword evidence="4 7" id="KW-0812">Transmembrane</keyword>
<comment type="subcellular location">
    <subcellularLocation>
        <location evidence="1 7">Cell membrane</location>
        <topology evidence="1 7">Multi-pass membrane protein</topology>
    </subcellularLocation>
</comment>
<keyword evidence="10" id="KW-1185">Reference proteome</keyword>
<reference evidence="9 10" key="1">
    <citation type="submission" date="2020-08" db="EMBL/GenBank/DDBJ databases">
        <authorList>
            <person name="Liu C."/>
            <person name="Sun Q."/>
        </authorList>
    </citation>
    <scope>NUCLEOTIDE SEQUENCE [LARGE SCALE GENOMIC DNA]</scope>
    <source>
        <strain evidence="9 10">NSJ-8</strain>
    </source>
</reference>
<dbReference type="AlphaFoldDB" id="A0A7G9FUP4"/>
<keyword evidence="6 7" id="KW-0472">Membrane</keyword>
<evidence type="ECO:0000256" key="7">
    <source>
        <dbReference type="RuleBase" id="RU363032"/>
    </source>
</evidence>